<dbReference type="SUPFAM" id="SSF56112">
    <property type="entry name" value="Protein kinase-like (PK-like)"/>
    <property type="match status" value="1"/>
</dbReference>
<dbReference type="RefSeq" id="WP_284920711.1">
    <property type="nucleotide sequence ID" value="NZ_CP126980.1"/>
</dbReference>
<keyword evidence="2" id="KW-1185">Reference proteome</keyword>
<dbReference type="Pfam" id="PF04655">
    <property type="entry name" value="APH_6_hur"/>
    <property type="match status" value="1"/>
</dbReference>
<protein>
    <submittedName>
        <fullName evidence="1">Aminoglycoside phosphotransferase family protein</fullName>
    </submittedName>
</protein>
<name>A0ABY8WPC2_9ACTN</name>
<dbReference type="InterPro" id="IPR011009">
    <property type="entry name" value="Kinase-like_dom_sf"/>
</dbReference>
<sequence length="289" mass="31119">MVTVPEAFARWRAHVDGDEGRAWVASLPARVERLAGQWDLRLDDAAPLHGAQALVLLVTRDDRPLVLKLSAPRDPTTATEAAGLRAWAGRGVVELVAAEPGALLLERLDHTRSLHDLPILQAAEVAGGLIRTLAVAAPAGLPQAGSGIAATLGDRQRRLGDPVPDRFLARAFRYAAELPGVGENVLIHADLHYGNVLAGTRRPWLAIDPRPLRGTPEYAVPELMWNRADEVADLPGLLSALVEAGGLDAELARGWVIVRCVDYWLWGVERGLTIDPVRCERVLAALLPG</sequence>
<reference evidence="1 2" key="1">
    <citation type="submission" date="2023-06" db="EMBL/GenBank/DDBJ databases">
        <authorList>
            <person name="Yushchuk O."/>
            <person name="Binda E."/>
            <person name="Ruckert-Reed C."/>
            <person name="Fedorenko V."/>
            <person name="Kalinowski J."/>
            <person name="Marinelli F."/>
        </authorList>
    </citation>
    <scope>NUCLEOTIDE SEQUENCE [LARGE SCALE GENOMIC DNA]</scope>
    <source>
        <strain evidence="1 2">NRRL 3884</strain>
    </source>
</reference>
<accession>A0ABY8WPC2</accession>
<evidence type="ECO:0000313" key="1">
    <source>
        <dbReference type="EMBL" id="WIM99272.1"/>
    </source>
</evidence>
<evidence type="ECO:0000313" key="2">
    <source>
        <dbReference type="Proteomes" id="UP001240150"/>
    </source>
</evidence>
<dbReference type="EMBL" id="CP126980">
    <property type="protein sequence ID" value="WIM99272.1"/>
    <property type="molecule type" value="Genomic_DNA"/>
</dbReference>
<dbReference type="InterPro" id="IPR006748">
    <property type="entry name" value="NH2Glyco/OHUrea_AB-resist_kin"/>
</dbReference>
<dbReference type="Proteomes" id="UP001240150">
    <property type="component" value="Chromosome"/>
</dbReference>
<gene>
    <name evidence="1" type="ORF">ACTOB_002920</name>
</gene>
<organism evidence="1 2">
    <name type="scientific">Actinoplanes oblitus</name>
    <dbReference type="NCBI Taxonomy" id="3040509"/>
    <lineage>
        <taxon>Bacteria</taxon>
        <taxon>Bacillati</taxon>
        <taxon>Actinomycetota</taxon>
        <taxon>Actinomycetes</taxon>
        <taxon>Micromonosporales</taxon>
        <taxon>Micromonosporaceae</taxon>
        <taxon>Actinoplanes</taxon>
    </lineage>
</organism>
<proteinExistence type="predicted"/>